<gene>
    <name evidence="2" type="ORF">C5C51_09345</name>
    <name evidence="1" type="ORF">VT73_07680</name>
</gene>
<name>A0A0C5BTY8_9MICO</name>
<proteinExistence type="predicted"/>
<accession>A0A0C5BTY8</accession>
<evidence type="ECO:0000313" key="3">
    <source>
        <dbReference type="Proteomes" id="UP000052979"/>
    </source>
</evidence>
<reference evidence="2 4" key="2">
    <citation type="submission" date="2018-02" db="EMBL/GenBank/DDBJ databases">
        <title>Bacteriophage NCPPB3778 and a type I-E CRISPR drive the evolution of the US Biological Select Agent, Rathayibacter toxicus.</title>
        <authorList>
            <person name="Davis E.W.II."/>
            <person name="Tabima J.F."/>
            <person name="Weisberg A.J."/>
            <person name="Lopes L.D."/>
            <person name="Wiseman M.S."/>
            <person name="Wiseman M.S."/>
            <person name="Pupko T."/>
            <person name="Belcher M.S."/>
            <person name="Sechler A.J."/>
            <person name="Tancos M.A."/>
            <person name="Schroeder B.K."/>
            <person name="Murray T.D."/>
            <person name="Luster D.G."/>
            <person name="Schneider W.L."/>
            <person name="Rogers E."/>
            <person name="Andreote F.D."/>
            <person name="Grunwald N.J."/>
            <person name="Putnam M.L."/>
            <person name="Chang J.H."/>
        </authorList>
    </citation>
    <scope>NUCLEOTIDE SEQUENCE [LARGE SCALE GENOMIC DNA]</scope>
    <source>
        <strain evidence="2 4">FH99</strain>
    </source>
</reference>
<dbReference type="EMBL" id="PSWU01000013">
    <property type="protein sequence ID" value="PPI13898.1"/>
    <property type="molecule type" value="Genomic_DNA"/>
</dbReference>
<dbReference type="EMBL" id="LBFI01000049">
    <property type="protein sequence ID" value="KKM44984.1"/>
    <property type="molecule type" value="Genomic_DNA"/>
</dbReference>
<dbReference type="AlphaFoldDB" id="A0A0C5BTY8"/>
<dbReference type="KEGG" id="rtc:APU90_07515"/>
<evidence type="ECO:0000313" key="4">
    <source>
        <dbReference type="Proteomes" id="UP000237966"/>
    </source>
</evidence>
<sequence>MDDDARPLSTADTLVLMAVLASLEGAIAADALPNTLTGILTHHLERNGLLTPHAERHSLLTALHELSARVRATLA</sequence>
<dbReference type="KEGG" id="rtx:TI83_09550"/>
<evidence type="ECO:0000313" key="1">
    <source>
        <dbReference type="EMBL" id="KKM44984.1"/>
    </source>
</evidence>
<dbReference type="Proteomes" id="UP000237966">
    <property type="component" value="Unassembled WGS sequence"/>
</dbReference>
<dbReference type="GeneID" id="93666441"/>
<evidence type="ECO:0000313" key="2">
    <source>
        <dbReference type="EMBL" id="PPI13898.1"/>
    </source>
</evidence>
<dbReference type="Proteomes" id="UP000052979">
    <property type="component" value="Unassembled WGS sequence"/>
</dbReference>
<reference evidence="1 3" key="1">
    <citation type="submission" date="2015-04" db="EMBL/GenBank/DDBJ databases">
        <title>Draft genome sequence of Rathayibacter toxicus strain FH-142 (AKA 70134 or CS 32), a Western Australian isolate.</title>
        <authorList>
            <consortium name="Consortium for Microbial Forensics and Genomics (microFORGE)"/>
            <person name="Knight B.M."/>
            <person name="Roberts D.P."/>
            <person name="Lin D."/>
            <person name="Hari K."/>
            <person name="Fletcher J."/>
            <person name="Melcher U."/>
            <person name="Blagden T."/>
            <person name="Luster D.G."/>
            <person name="Sechler A.J."/>
            <person name="Schneider W.L."/>
            <person name="Winegar R.A."/>
        </authorList>
    </citation>
    <scope>NUCLEOTIDE SEQUENCE [LARGE SCALE GENOMIC DNA]</scope>
    <source>
        <strain evidence="1 3">FH142</strain>
    </source>
</reference>
<dbReference type="RefSeq" id="WP_027691848.1">
    <property type="nucleotide sequence ID" value="NZ_CP010848.1"/>
</dbReference>
<dbReference type="PATRIC" id="fig|145458.7.peg.2174"/>
<keyword evidence="3" id="KW-1185">Reference proteome</keyword>
<protein>
    <submittedName>
        <fullName evidence="1">Uncharacterized protein</fullName>
    </submittedName>
</protein>
<organism evidence="1 3">
    <name type="scientific">Rathayibacter toxicus</name>
    <dbReference type="NCBI Taxonomy" id="145458"/>
    <lineage>
        <taxon>Bacteria</taxon>
        <taxon>Bacillati</taxon>
        <taxon>Actinomycetota</taxon>
        <taxon>Actinomycetes</taxon>
        <taxon>Micrococcales</taxon>
        <taxon>Microbacteriaceae</taxon>
        <taxon>Rathayibacter</taxon>
    </lineage>
</organism>
<comment type="caution">
    <text evidence="1">The sequence shown here is derived from an EMBL/GenBank/DDBJ whole genome shotgun (WGS) entry which is preliminary data.</text>
</comment>